<dbReference type="InterPro" id="IPR038157">
    <property type="entry name" value="FeoA_core_dom"/>
</dbReference>
<name>A0A5A8F425_9BACT</name>
<dbReference type="EMBL" id="VFJB01000006">
    <property type="protein sequence ID" value="KAA0257793.1"/>
    <property type="molecule type" value="Genomic_DNA"/>
</dbReference>
<dbReference type="OrthoDB" id="532181at2"/>
<gene>
    <name evidence="3" type="ORF">FHQ18_08605</name>
</gene>
<evidence type="ECO:0000259" key="2">
    <source>
        <dbReference type="SMART" id="SM00899"/>
    </source>
</evidence>
<organism evidence="3 4">
    <name type="scientific">Deferribacter autotrophicus</name>
    <dbReference type="NCBI Taxonomy" id="500465"/>
    <lineage>
        <taxon>Bacteria</taxon>
        <taxon>Pseudomonadati</taxon>
        <taxon>Deferribacterota</taxon>
        <taxon>Deferribacteres</taxon>
        <taxon>Deferribacterales</taxon>
        <taxon>Deferribacteraceae</taxon>
        <taxon>Deferribacter</taxon>
    </lineage>
</organism>
<dbReference type="RefSeq" id="WP_149266766.1">
    <property type="nucleotide sequence ID" value="NZ_VFJB01000006.1"/>
</dbReference>
<dbReference type="SUPFAM" id="SSF50037">
    <property type="entry name" value="C-terminal domain of transcriptional repressors"/>
    <property type="match status" value="1"/>
</dbReference>
<keyword evidence="4" id="KW-1185">Reference proteome</keyword>
<dbReference type="Pfam" id="PF04023">
    <property type="entry name" value="FeoA"/>
    <property type="match status" value="1"/>
</dbReference>
<comment type="caution">
    <text evidence="3">The sequence shown here is derived from an EMBL/GenBank/DDBJ whole genome shotgun (WGS) entry which is preliminary data.</text>
</comment>
<protein>
    <submittedName>
        <fullName evidence="3">Ferrous iron transport protein A</fullName>
    </submittedName>
</protein>
<evidence type="ECO:0000313" key="3">
    <source>
        <dbReference type="EMBL" id="KAA0257793.1"/>
    </source>
</evidence>
<sequence length="73" mass="8414">MRLNDAKVNKEYIVVEIDKNDKDALKKICSLGILPGLNMKVIQKKPMIIFEVFHSRFAIDKELADKIIIKELS</sequence>
<accession>A0A5A8F425</accession>
<dbReference type="InterPro" id="IPR007167">
    <property type="entry name" value="Fe-transptr_FeoA-like"/>
</dbReference>
<dbReference type="SMART" id="SM00899">
    <property type="entry name" value="FeoA"/>
    <property type="match status" value="1"/>
</dbReference>
<evidence type="ECO:0000256" key="1">
    <source>
        <dbReference type="ARBA" id="ARBA00023004"/>
    </source>
</evidence>
<keyword evidence="1" id="KW-0408">Iron</keyword>
<dbReference type="GO" id="GO:0046914">
    <property type="term" value="F:transition metal ion binding"/>
    <property type="evidence" value="ECO:0007669"/>
    <property type="project" value="InterPro"/>
</dbReference>
<reference evidence="3 4" key="1">
    <citation type="submission" date="2019-06" db="EMBL/GenBank/DDBJ databases">
        <title>Genomic insights into carbon and energy metabolism of Deferribacter autotrophicus revealed new metabolic traits in the phylum Deferribacteres.</title>
        <authorList>
            <person name="Slobodkin A.I."/>
            <person name="Slobodkina G.B."/>
            <person name="Allioux M."/>
            <person name="Alain K."/>
            <person name="Jebbar M."/>
            <person name="Shadrin V."/>
            <person name="Kublanov I.V."/>
            <person name="Toshchakov S.V."/>
            <person name="Bonch-Osmolovskaya E.A."/>
        </authorList>
    </citation>
    <scope>NUCLEOTIDE SEQUENCE [LARGE SCALE GENOMIC DNA]</scope>
    <source>
        <strain evidence="3 4">SL50</strain>
    </source>
</reference>
<feature type="domain" description="Ferrous iron transporter FeoA-like" evidence="2">
    <location>
        <begin position="1"/>
        <end position="71"/>
    </location>
</feature>
<proteinExistence type="predicted"/>
<dbReference type="Proteomes" id="UP000322876">
    <property type="component" value="Unassembled WGS sequence"/>
</dbReference>
<dbReference type="Gene3D" id="2.30.30.90">
    <property type="match status" value="1"/>
</dbReference>
<dbReference type="AlphaFoldDB" id="A0A5A8F425"/>
<dbReference type="InterPro" id="IPR008988">
    <property type="entry name" value="Transcriptional_repressor_C"/>
</dbReference>
<evidence type="ECO:0000313" key="4">
    <source>
        <dbReference type="Proteomes" id="UP000322876"/>
    </source>
</evidence>